<reference evidence="4" key="1">
    <citation type="submission" date="2020-04" db="EMBL/GenBank/DDBJ databases">
        <authorList>
            <person name="Alioto T."/>
            <person name="Alioto T."/>
            <person name="Gomez Garrido J."/>
        </authorList>
    </citation>
    <scope>NUCLEOTIDE SEQUENCE</scope>
    <source>
        <strain evidence="4">A484AB</strain>
    </source>
</reference>
<organism evidence="4 5">
    <name type="scientific">Paramuricea clavata</name>
    <name type="common">Red gorgonian</name>
    <name type="synonym">Violescent sea-whip</name>
    <dbReference type="NCBI Taxonomy" id="317549"/>
    <lineage>
        <taxon>Eukaryota</taxon>
        <taxon>Metazoa</taxon>
        <taxon>Cnidaria</taxon>
        <taxon>Anthozoa</taxon>
        <taxon>Octocorallia</taxon>
        <taxon>Malacalcyonacea</taxon>
        <taxon>Plexauridae</taxon>
        <taxon>Paramuricea</taxon>
    </lineage>
</organism>
<dbReference type="Proteomes" id="UP001152795">
    <property type="component" value="Unassembled WGS sequence"/>
</dbReference>
<keyword evidence="5" id="KW-1185">Reference proteome</keyword>
<dbReference type="OrthoDB" id="5965221at2759"/>
<evidence type="ECO:0000256" key="2">
    <source>
        <dbReference type="ARBA" id="ARBA00023157"/>
    </source>
</evidence>
<dbReference type="EMBL" id="CACRXK020008142">
    <property type="protein sequence ID" value="CAB4014077.1"/>
    <property type="molecule type" value="Genomic_DNA"/>
</dbReference>
<comment type="caution">
    <text evidence="4">The sequence shown here is derived from an EMBL/GenBank/DDBJ whole genome shotgun (WGS) entry which is preliminary data.</text>
</comment>
<dbReference type="SUPFAM" id="SSF57196">
    <property type="entry name" value="EGF/Laminin"/>
    <property type="match status" value="1"/>
</dbReference>
<gene>
    <name evidence="4" type="ORF">PACLA_8A089519</name>
</gene>
<name>A0A7D9IRH9_PARCT</name>
<keyword evidence="1" id="KW-0732">Signal</keyword>
<protein>
    <recommendedName>
        <fullName evidence="3">Epidermal growth factor-like domain-containing protein</fullName>
    </recommendedName>
</protein>
<evidence type="ECO:0000313" key="4">
    <source>
        <dbReference type="EMBL" id="CAB4014077.1"/>
    </source>
</evidence>
<dbReference type="Pfam" id="PF07974">
    <property type="entry name" value="EGF_2"/>
    <property type="match status" value="1"/>
</dbReference>
<feature type="non-terminal residue" evidence="4">
    <location>
        <position position="92"/>
    </location>
</feature>
<sequence length="92" mass="9876">MANVHSNRLMFCMTKTSISFLASQGECNCGECQCKDGYIGSNCGEIDCAFKPQCLTDVEGGGQVNCSGHGTCDCGKCKCESFYEGTRCEQCL</sequence>
<evidence type="ECO:0000256" key="1">
    <source>
        <dbReference type="ARBA" id="ARBA00022729"/>
    </source>
</evidence>
<dbReference type="InterPro" id="IPR013111">
    <property type="entry name" value="EGF_extracell"/>
</dbReference>
<dbReference type="Gene3D" id="2.10.25.10">
    <property type="entry name" value="Laminin"/>
    <property type="match status" value="2"/>
</dbReference>
<evidence type="ECO:0000259" key="3">
    <source>
        <dbReference type="Pfam" id="PF07974"/>
    </source>
</evidence>
<evidence type="ECO:0000313" key="5">
    <source>
        <dbReference type="Proteomes" id="UP001152795"/>
    </source>
</evidence>
<dbReference type="AlphaFoldDB" id="A0A7D9IRH9"/>
<dbReference type="PROSITE" id="PS00243">
    <property type="entry name" value="I_EGF_1"/>
    <property type="match status" value="1"/>
</dbReference>
<keyword evidence="2" id="KW-1015">Disulfide bond</keyword>
<proteinExistence type="predicted"/>
<feature type="domain" description="Epidermal growth factor-like" evidence="3">
    <location>
        <begin position="63"/>
        <end position="88"/>
    </location>
</feature>
<accession>A0A7D9IRH9</accession>
<dbReference type="InterPro" id="IPR057243">
    <property type="entry name" value="Integrin_I-EGF_CS"/>
</dbReference>